<comment type="subcellular location">
    <subcellularLocation>
        <location evidence="1">Periplasm</location>
    </subcellularLocation>
</comment>
<keyword evidence="9 11" id="KW-0408">Iron</keyword>
<dbReference type="Gene3D" id="1.10.8.640">
    <property type="entry name" value="Cytochrome C biogenesis protein"/>
    <property type="match status" value="1"/>
</dbReference>
<dbReference type="InterPro" id="IPR011990">
    <property type="entry name" value="TPR-like_helical_dom_sf"/>
</dbReference>
<dbReference type="GO" id="GO:0042597">
    <property type="term" value="C:periplasmic space"/>
    <property type="evidence" value="ECO:0007669"/>
    <property type="project" value="UniProtKB-SubCell"/>
</dbReference>
<dbReference type="AlphaFoldDB" id="A0A1V3JU38"/>
<evidence type="ECO:0000256" key="8">
    <source>
        <dbReference type="ARBA" id="ARBA00022803"/>
    </source>
</evidence>
<dbReference type="GO" id="GO:0017004">
    <property type="term" value="P:cytochrome complex assembly"/>
    <property type="evidence" value="ECO:0007669"/>
    <property type="project" value="UniProtKB-ARBA"/>
</dbReference>
<dbReference type="OrthoDB" id="9776053at2"/>
<feature type="domain" description="Cytochrome c-type biogenesis protein H TPR" evidence="13">
    <location>
        <begin position="201"/>
        <end position="341"/>
    </location>
</feature>
<evidence type="ECO:0000256" key="6">
    <source>
        <dbReference type="ARBA" id="ARBA00022737"/>
    </source>
</evidence>
<keyword evidence="4 11" id="KW-0479">Metal-binding</keyword>
<feature type="transmembrane region" description="Helical" evidence="11">
    <location>
        <begin position="178"/>
        <end position="195"/>
    </location>
</feature>
<keyword evidence="7" id="KW-0574">Periplasm</keyword>
<dbReference type="CDD" id="cd16378">
    <property type="entry name" value="CcmH_N"/>
    <property type="match status" value="1"/>
</dbReference>
<dbReference type="SMART" id="SM00028">
    <property type="entry name" value="TPR"/>
    <property type="match status" value="2"/>
</dbReference>
<gene>
    <name evidence="14" type="ORF">BKL49_00670</name>
</gene>
<dbReference type="Pfam" id="PF03918">
    <property type="entry name" value="CcmH"/>
    <property type="match status" value="1"/>
</dbReference>
<evidence type="ECO:0000256" key="7">
    <source>
        <dbReference type="ARBA" id="ARBA00022764"/>
    </source>
</evidence>
<sequence length="368" mass="42225">MTGIPTIFKNKGQKIRLFLTALFLSFSLFSQAEMVDTYQFKNHSDRTRAVELAKSLRCPQCQNQNLVESNSPIAYDLRLEVYRMVDEGKSNQQIIDTMTARFGDFVNYKPPFQWNTALLWLLPVVLLILAVVLIGFSRKKSMGNEDKSFPTTLDNKANKQESQSAFYGDKPINYRHSSVIFTLLITIPLIYYFSLDRFSRVQEGEKKMISQHNTQIEMTDFHKKEDVISKIQDKLRANPNEAETWLQLGDAYMQNDEFEHALIAYTNAEKLIGSQANILGLKATALYYLAGKKITPEMQQLLTQALTLNKKEISALSLLATVAVEQQNYAQAKDYLQQLLDTGNAAVDRRMVIQRMKMLEFLERGQTR</sequence>
<evidence type="ECO:0000256" key="3">
    <source>
        <dbReference type="ARBA" id="ARBA00022617"/>
    </source>
</evidence>
<dbReference type="InterPro" id="IPR056413">
    <property type="entry name" value="TPR_CcmH_CycH"/>
</dbReference>
<dbReference type="Gene3D" id="1.25.40.10">
    <property type="entry name" value="Tetratricopeptide repeat domain"/>
    <property type="match status" value="1"/>
</dbReference>
<feature type="transmembrane region" description="Helical" evidence="11">
    <location>
        <begin position="117"/>
        <end position="137"/>
    </location>
</feature>
<evidence type="ECO:0000256" key="10">
    <source>
        <dbReference type="PROSITE-ProRule" id="PRU00339"/>
    </source>
</evidence>
<dbReference type="InterPro" id="IPR038297">
    <property type="entry name" value="CcmH/CycL/NrfF/Ccl2_sf"/>
</dbReference>
<evidence type="ECO:0000259" key="12">
    <source>
        <dbReference type="Pfam" id="PF03918"/>
    </source>
</evidence>
<dbReference type="InterPro" id="IPR017565">
    <property type="entry name" value="For-dep_Cytc_NO2Rdtase_NrfF"/>
</dbReference>
<feature type="repeat" description="TPR" evidence="10">
    <location>
        <begin position="242"/>
        <end position="275"/>
    </location>
</feature>
<evidence type="ECO:0000256" key="1">
    <source>
        <dbReference type="ARBA" id="ARBA00004418"/>
    </source>
</evidence>
<dbReference type="InterPro" id="IPR005616">
    <property type="entry name" value="CcmH/CycL/Ccl2/NrfF_N"/>
</dbReference>
<keyword evidence="11" id="KW-1133">Transmembrane helix</keyword>
<evidence type="ECO:0000256" key="4">
    <source>
        <dbReference type="ARBA" id="ARBA00022723"/>
    </source>
</evidence>
<keyword evidence="5 11" id="KW-0732">Signal</keyword>
<dbReference type="PROSITE" id="PS50005">
    <property type="entry name" value="TPR"/>
    <property type="match status" value="1"/>
</dbReference>
<comment type="caution">
    <text evidence="14">The sequence shown here is derived from an EMBL/GenBank/DDBJ whole genome shotgun (WGS) entry which is preliminary data.</text>
</comment>
<evidence type="ECO:0000256" key="11">
    <source>
        <dbReference type="RuleBase" id="RU364112"/>
    </source>
</evidence>
<feature type="chain" id="PRO_5011832750" description="Formate-dependent nitrite reductase complex subunit" evidence="11">
    <location>
        <begin position="33"/>
        <end position="368"/>
    </location>
</feature>
<evidence type="ECO:0000256" key="9">
    <source>
        <dbReference type="ARBA" id="ARBA00023004"/>
    </source>
</evidence>
<dbReference type="Proteomes" id="UP000188602">
    <property type="component" value="Unassembled WGS sequence"/>
</dbReference>
<dbReference type="InterPro" id="IPR019734">
    <property type="entry name" value="TPR_rpt"/>
</dbReference>
<dbReference type="Pfam" id="PF23914">
    <property type="entry name" value="TPR_CcmH_CycH"/>
    <property type="match status" value="1"/>
</dbReference>
<dbReference type="InterPro" id="IPR051263">
    <property type="entry name" value="C-type_cytochrome_biogenesis"/>
</dbReference>
<dbReference type="STRING" id="1907939.BKL49_00670"/>
<keyword evidence="15" id="KW-1185">Reference proteome</keyword>
<evidence type="ECO:0000313" key="14">
    <source>
        <dbReference type="EMBL" id="OOF60239.1"/>
    </source>
</evidence>
<accession>A0A1V3JU38</accession>
<comment type="function">
    <text evidence="11">Possible subunit of a heme lyase.</text>
</comment>
<dbReference type="FunFam" id="1.10.8.640:FF:000001">
    <property type="entry name" value="Cytochrome c-type biogenesis protein"/>
    <property type="match status" value="1"/>
</dbReference>
<feature type="domain" description="CcmH/CycL/Ccl2/NrfF N-terminal" evidence="12">
    <location>
        <begin position="23"/>
        <end position="152"/>
    </location>
</feature>
<dbReference type="PANTHER" id="PTHR47870:SF2">
    <property type="entry name" value="FORMATE-DEPENDENT NITRITE REDUCTASE COMPLEX SUBUNIT NRFF"/>
    <property type="match status" value="1"/>
</dbReference>
<keyword evidence="3 11" id="KW-0349">Heme</keyword>
<reference evidence="14 15" key="1">
    <citation type="submission" date="2016-10" db="EMBL/GenBank/DDBJ databases">
        <title>Rodentibacter gen. nov. and new species.</title>
        <authorList>
            <person name="Christensen H."/>
        </authorList>
    </citation>
    <scope>NUCLEOTIDE SEQUENCE [LARGE SCALE GENOMIC DNA]</scope>
    <source>
        <strain evidence="14 15">Ac151</strain>
    </source>
</reference>
<feature type="signal peptide" evidence="11">
    <location>
        <begin position="1"/>
        <end position="32"/>
    </location>
</feature>
<keyword evidence="6" id="KW-0677">Repeat</keyword>
<proteinExistence type="inferred from homology"/>
<keyword evidence="8 10" id="KW-0802">TPR repeat</keyword>
<evidence type="ECO:0000259" key="13">
    <source>
        <dbReference type="Pfam" id="PF23914"/>
    </source>
</evidence>
<name>A0A1V3JU38_9PAST</name>
<keyword evidence="11" id="KW-0472">Membrane</keyword>
<evidence type="ECO:0000256" key="5">
    <source>
        <dbReference type="ARBA" id="ARBA00022729"/>
    </source>
</evidence>
<dbReference type="GO" id="GO:0005886">
    <property type="term" value="C:plasma membrane"/>
    <property type="evidence" value="ECO:0007669"/>
    <property type="project" value="TreeGrafter"/>
</dbReference>
<keyword evidence="11" id="KW-0812">Transmembrane</keyword>
<evidence type="ECO:0000256" key="2">
    <source>
        <dbReference type="ARBA" id="ARBA00010342"/>
    </source>
</evidence>
<organism evidence="14 15">
    <name type="scientific">Rodentibacter myodis</name>
    <dbReference type="NCBI Taxonomy" id="1907939"/>
    <lineage>
        <taxon>Bacteria</taxon>
        <taxon>Pseudomonadati</taxon>
        <taxon>Pseudomonadota</taxon>
        <taxon>Gammaproteobacteria</taxon>
        <taxon>Pasteurellales</taxon>
        <taxon>Pasteurellaceae</taxon>
        <taxon>Rodentibacter</taxon>
    </lineage>
</organism>
<evidence type="ECO:0000313" key="15">
    <source>
        <dbReference type="Proteomes" id="UP000188602"/>
    </source>
</evidence>
<dbReference type="PANTHER" id="PTHR47870">
    <property type="entry name" value="CYTOCHROME C-TYPE BIOGENESIS PROTEIN CCMH"/>
    <property type="match status" value="1"/>
</dbReference>
<dbReference type="EMBL" id="MLHQ01000001">
    <property type="protein sequence ID" value="OOF60239.1"/>
    <property type="molecule type" value="Genomic_DNA"/>
</dbReference>
<dbReference type="GO" id="GO:0046872">
    <property type="term" value="F:metal ion binding"/>
    <property type="evidence" value="ECO:0007669"/>
    <property type="project" value="UniProtKB-KW"/>
</dbReference>
<dbReference type="RefSeq" id="WP_077422769.1">
    <property type="nucleotide sequence ID" value="NZ_MLHQ01000001.1"/>
</dbReference>
<dbReference type="NCBIfam" id="TIGR03147">
    <property type="entry name" value="cyt_nit_nrfF"/>
    <property type="match status" value="1"/>
</dbReference>
<comment type="similarity">
    <text evidence="2 11">Belongs to the CcmH/CycL/Ccl2/NrfF family.</text>
</comment>
<dbReference type="SUPFAM" id="SSF48452">
    <property type="entry name" value="TPR-like"/>
    <property type="match status" value="1"/>
</dbReference>
<protein>
    <recommendedName>
        <fullName evidence="11">Formate-dependent nitrite reductase complex subunit</fullName>
    </recommendedName>
</protein>